<accession>A0A7W6ALY8</accession>
<organism evidence="2 3">
    <name type="scientific">Methylobacterium brachythecii</name>
    <dbReference type="NCBI Taxonomy" id="1176177"/>
    <lineage>
        <taxon>Bacteria</taxon>
        <taxon>Pseudomonadati</taxon>
        <taxon>Pseudomonadota</taxon>
        <taxon>Alphaproteobacteria</taxon>
        <taxon>Hyphomicrobiales</taxon>
        <taxon>Methylobacteriaceae</taxon>
        <taxon>Methylobacterium</taxon>
    </lineage>
</organism>
<dbReference type="RefSeq" id="WP_210302084.1">
    <property type="nucleotide sequence ID" value="NZ_BSPG01000018.1"/>
</dbReference>
<protein>
    <submittedName>
        <fullName evidence="2">Uncharacterized protein</fullName>
    </submittedName>
</protein>
<dbReference type="EMBL" id="BSPG01000018">
    <property type="protein sequence ID" value="GLS45159.1"/>
    <property type="molecule type" value="Genomic_DNA"/>
</dbReference>
<dbReference type="Proteomes" id="UP001156881">
    <property type="component" value="Unassembled WGS sequence"/>
</dbReference>
<gene>
    <name evidence="1" type="ORF">GCM10007884_31480</name>
    <name evidence="2" type="ORF">GGR33_003698</name>
</gene>
<name>A0A7W6ALY8_9HYPH</name>
<evidence type="ECO:0000313" key="3">
    <source>
        <dbReference type="Proteomes" id="UP000517759"/>
    </source>
</evidence>
<sequence>MVLERCGGQIRAVQGSVFGVDFASILMLAESMGAKTPLLADVLPAVEKIIVESWQTEGDS</sequence>
<evidence type="ECO:0000313" key="1">
    <source>
        <dbReference type="EMBL" id="GLS45159.1"/>
    </source>
</evidence>
<evidence type="ECO:0000313" key="4">
    <source>
        <dbReference type="Proteomes" id="UP001156881"/>
    </source>
</evidence>
<dbReference type="InterPro" id="IPR056114">
    <property type="entry name" value="DUF7697"/>
</dbReference>
<reference evidence="2 3" key="3">
    <citation type="submission" date="2020-08" db="EMBL/GenBank/DDBJ databases">
        <title>Genomic Encyclopedia of Type Strains, Phase IV (KMG-IV): sequencing the most valuable type-strain genomes for metagenomic binning, comparative biology and taxonomic classification.</title>
        <authorList>
            <person name="Goeker M."/>
        </authorList>
    </citation>
    <scope>NUCLEOTIDE SEQUENCE [LARGE SCALE GENOMIC DNA]</scope>
    <source>
        <strain evidence="2 3">DSM 24105</strain>
    </source>
</reference>
<reference evidence="4" key="2">
    <citation type="journal article" date="2019" name="Int. J. Syst. Evol. Microbiol.">
        <title>The Global Catalogue of Microorganisms (GCM) 10K type strain sequencing project: providing services to taxonomists for standard genome sequencing and annotation.</title>
        <authorList>
            <consortium name="The Broad Institute Genomics Platform"/>
            <consortium name="The Broad Institute Genome Sequencing Center for Infectious Disease"/>
            <person name="Wu L."/>
            <person name="Ma J."/>
        </authorList>
    </citation>
    <scope>NUCLEOTIDE SEQUENCE [LARGE SCALE GENOMIC DNA]</scope>
    <source>
        <strain evidence="4">NBRC 107710</strain>
    </source>
</reference>
<reference evidence="1" key="4">
    <citation type="submission" date="2023-01" db="EMBL/GenBank/DDBJ databases">
        <title>Draft genome sequence of Methylobacterium brachythecii strain NBRC 107710.</title>
        <authorList>
            <person name="Sun Q."/>
            <person name="Mori K."/>
        </authorList>
    </citation>
    <scope>NUCLEOTIDE SEQUENCE</scope>
    <source>
        <strain evidence="1">NBRC 107710</strain>
    </source>
</reference>
<dbReference type="Proteomes" id="UP000517759">
    <property type="component" value="Unassembled WGS sequence"/>
</dbReference>
<keyword evidence="4" id="KW-1185">Reference proteome</keyword>
<dbReference type="EMBL" id="JACIDN010000007">
    <property type="protein sequence ID" value="MBB3904179.1"/>
    <property type="molecule type" value="Genomic_DNA"/>
</dbReference>
<comment type="caution">
    <text evidence="2">The sequence shown here is derived from an EMBL/GenBank/DDBJ whole genome shotgun (WGS) entry which is preliminary data.</text>
</comment>
<dbReference type="Pfam" id="PF24752">
    <property type="entry name" value="DUF7697"/>
    <property type="match status" value="1"/>
</dbReference>
<dbReference type="AlphaFoldDB" id="A0A7W6ALY8"/>
<proteinExistence type="predicted"/>
<evidence type="ECO:0000313" key="2">
    <source>
        <dbReference type="EMBL" id="MBB3904179.1"/>
    </source>
</evidence>
<reference evidence="1" key="1">
    <citation type="journal article" date="2014" name="Int. J. Syst. Evol. Microbiol.">
        <title>Complete genome of a new Firmicutes species belonging to the dominant human colonic microbiota ('Ruminococcus bicirculans') reveals two chromosomes and a selective capacity to utilize plant glucans.</title>
        <authorList>
            <consortium name="NISC Comparative Sequencing Program"/>
            <person name="Wegmann U."/>
            <person name="Louis P."/>
            <person name="Goesmann A."/>
            <person name="Henrissat B."/>
            <person name="Duncan S.H."/>
            <person name="Flint H.J."/>
        </authorList>
    </citation>
    <scope>NUCLEOTIDE SEQUENCE</scope>
    <source>
        <strain evidence="1">NBRC 107710</strain>
    </source>
</reference>